<reference evidence="6" key="1">
    <citation type="submission" date="2023-07" db="EMBL/GenBank/DDBJ databases">
        <title>Conexibacter stalactiti sp. nov., isolated from stalactites in a lava cave and emended description of the genus Conexibacter.</title>
        <authorList>
            <person name="Lee S.D."/>
        </authorList>
    </citation>
    <scope>NUCLEOTIDE SEQUENCE [LARGE SCALE GENOMIC DNA]</scope>
    <source>
        <strain evidence="6">KCTC 39840</strain>
    </source>
</reference>
<evidence type="ECO:0000256" key="1">
    <source>
        <dbReference type="ARBA" id="ARBA00022741"/>
    </source>
</evidence>
<dbReference type="EC" id="2.7.10.2" evidence="5"/>
<dbReference type="CDD" id="cd05387">
    <property type="entry name" value="BY-kinase"/>
    <property type="match status" value="1"/>
</dbReference>
<keyword evidence="5" id="KW-0808">Transferase</keyword>
<proteinExistence type="predicted"/>
<feature type="transmembrane region" description="Helical" evidence="4">
    <location>
        <begin position="223"/>
        <end position="241"/>
    </location>
</feature>
<protein>
    <submittedName>
        <fullName evidence="5">Polysaccharide biosynthesis tyrosine autokinase</fullName>
        <ecNumber evidence="5">2.7.10.2</ecNumber>
    </submittedName>
</protein>
<reference evidence="5 6" key="2">
    <citation type="submission" date="2023-10" db="EMBL/GenBank/DDBJ databases">
        <authorList>
            <person name="Han X.F."/>
        </authorList>
    </citation>
    <scope>NUCLEOTIDE SEQUENCE [LARGE SCALE GENOMIC DNA]</scope>
    <source>
        <strain evidence="5 6">KCTC 39840</strain>
    </source>
</reference>
<dbReference type="PANTHER" id="PTHR32309">
    <property type="entry name" value="TYROSINE-PROTEIN KINASE"/>
    <property type="match status" value="1"/>
</dbReference>
<dbReference type="SUPFAM" id="SSF52540">
    <property type="entry name" value="P-loop containing nucleoside triphosphate hydrolases"/>
    <property type="match status" value="1"/>
</dbReference>
<sequence>MAETESGRDERDTLATALRVLRRRWLIVVGVVIVCMAAAGARYASTTKSYEATANVAFDVSSLPDAALQVSRGSGDPERDAATNVLVASSSQVAELVRRELRSPADPQTLLSAIDVEAAPNANVLDITASTSDAVYSAKLANSFADQYIEFETASQLSAIDAAERDLQTQIDALPVNSPDRATLEQSLQRLNGLRAVATSGSQVIGRASPPGSPSGSSLPRTLVLGAILGLALALAIVFLLESLDRRVTSIEELEREYRLPALAAVPQDSFKPHRGAVRDAQLEPYRILRSALDFAAVTRELDTLLVTSAISAEGKTTVAVELAHAIALTGRNVALVEFDLRRPTLAKRFGLDPREGVTSVLTGQEDLQDALVRPLHDLPNLAVLPAGQLPPNPSELLGAPNVAELLEELAHSEGTVIVDAPPLNPVADAQVLLNNPAIDGTIIVARAGHTTRDDVRRAAGTLARHVLQPVGIVVTGIRDGGRSAYAAAGPGQAVFEPAREKRASRGRRTRP</sequence>
<evidence type="ECO:0000256" key="4">
    <source>
        <dbReference type="SAM" id="Phobius"/>
    </source>
</evidence>
<dbReference type="Pfam" id="PF10609">
    <property type="entry name" value="ParA"/>
    <property type="match status" value="1"/>
</dbReference>
<dbReference type="PANTHER" id="PTHR32309:SF13">
    <property type="entry name" value="FERRIC ENTEROBACTIN TRANSPORT PROTEIN FEPE"/>
    <property type="match status" value="1"/>
</dbReference>
<dbReference type="InterPro" id="IPR005702">
    <property type="entry name" value="Wzc-like_C"/>
</dbReference>
<comment type="caution">
    <text evidence="5">The sequence shown here is derived from an EMBL/GenBank/DDBJ whole genome shotgun (WGS) entry which is preliminary data.</text>
</comment>
<dbReference type="GO" id="GO:0004715">
    <property type="term" value="F:non-membrane spanning protein tyrosine kinase activity"/>
    <property type="evidence" value="ECO:0007669"/>
    <property type="project" value="UniProtKB-EC"/>
</dbReference>
<feature type="region of interest" description="Disordered" evidence="3">
    <location>
        <begin position="489"/>
        <end position="512"/>
    </location>
</feature>
<organism evidence="5 6">
    <name type="scientific">Conexibacter stalactiti</name>
    <dbReference type="NCBI Taxonomy" id="1940611"/>
    <lineage>
        <taxon>Bacteria</taxon>
        <taxon>Bacillati</taxon>
        <taxon>Actinomycetota</taxon>
        <taxon>Thermoleophilia</taxon>
        <taxon>Solirubrobacterales</taxon>
        <taxon>Conexibacteraceae</taxon>
        <taxon>Conexibacter</taxon>
    </lineage>
</organism>
<dbReference type="NCBIfam" id="TIGR01007">
    <property type="entry name" value="eps_fam"/>
    <property type="match status" value="1"/>
</dbReference>
<accession>A0ABU4HSQ4</accession>
<dbReference type="InterPro" id="IPR027417">
    <property type="entry name" value="P-loop_NTPase"/>
</dbReference>
<keyword evidence="4" id="KW-0812">Transmembrane</keyword>
<keyword evidence="2" id="KW-0067">ATP-binding</keyword>
<dbReference type="Gene3D" id="3.40.50.300">
    <property type="entry name" value="P-loop containing nucleotide triphosphate hydrolases"/>
    <property type="match status" value="1"/>
</dbReference>
<dbReference type="RefSeq" id="WP_318598739.1">
    <property type="nucleotide sequence ID" value="NZ_JAWSTH010000053.1"/>
</dbReference>
<evidence type="ECO:0000313" key="5">
    <source>
        <dbReference type="EMBL" id="MDW5596356.1"/>
    </source>
</evidence>
<evidence type="ECO:0000256" key="2">
    <source>
        <dbReference type="ARBA" id="ARBA00022840"/>
    </source>
</evidence>
<keyword evidence="1" id="KW-0547">Nucleotide-binding</keyword>
<dbReference type="InterPro" id="IPR050445">
    <property type="entry name" value="Bact_polysacc_biosynth/exp"/>
</dbReference>
<evidence type="ECO:0000256" key="3">
    <source>
        <dbReference type="SAM" id="MobiDB-lite"/>
    </source>
</evidence>
<dbReference type="InterPro" id="IPR033756">
    <property type="entry name" value="YlxH/NBP35"/>
</dbReference>
<dbReference type="EMBL" id="JAWSTH010000053">
    <property type="protein sequence ID" value="MDW5596356.1"/>
    <property type="molecule type" value="Genomic_DNA"/>
</dbReference>
<feature type="transmembrane region" description="Helical" evidence="4">
    <location>
        <begin position="25"/>
        <end position="44"/>
    </location>
</feature>
<name>A0ABU4HSQ4_9ACTN</name>
<dbReference type="Proteomes" id="UP001284601">
    <property type="component" value="Unassembled WGS sequence"/>
</dbReference>
<gene>
    <name evidence="5" type="ORF">R7226_18565</name>
</gene>
<keyword evidence="4" id="KW-0472">Membrane</keyword>
<evidence type="ECO:0000313" key="6">
    <source>
        <dbReference type="Proteomes" id="UP001284601"/>
    </source>
</evidence>
<keyword evidence="4" id="KW-1133">Transmembrane helix</keyword>
<keyword evidence="6" id="KW-1185">Reference proteome</keyword>